<dbReference type="EMBL" id="KZ992679">
    <property type="protein sequence ID" value="RKP07734.1"/>
    <property type="molecule type" value="Genomic_DNA"/>
</dbReference>
<protein>
    <submittedName>
        <fullName evidence="5">Peroxisomal biogenesis factor 11</fullName>
    </submittedName>
</protein>
<dbReference type="Pfam" id="PF05648">
    <property type="entry name" value="PEX11"/>
    <property type="match status" value="1"/>
</dbReference>
<keyword evidence="2" id="KW-0472">Membrane</keyword>
<dbReference type="GO" id="GO:0005778">
    <property type="term" value="C:peroxisomal membrane"/>
    <property type="evidence" value="ECO:0007669"/>
    <property type="project" value="UniProtKB-SubCell"/>
</dbReference>
<keyword evidence="6" id="KW-1185">Reference proteome</keyword>
<evidence type="ECO:0000256" key="4">
    <source>
        <dbReference type="ARBA" id="ARBA00046271"/>
    </source>
</evidence>
<dbReference type="STRING" id="78915.A0A4P9XP13"/>
<dbReference type="PANTHER" id="PTHR12652:SF50">
    <property type="entry name" value="PEROXIN 11"/>
    <property type="match status" value="1"/>
</dbReference>
<evidence type="ECO:0000256" key="1">
    <source>
        <dbReference type="ARBA" id="ARBA00022593"/>
    </source>
</evidence>
<dbReference type="AlphaFoldDB" id="A0A4P9XP13"/>
<accession>A0A4P9XP13</accession>
<sequence length="238" mass="26485">MSAKGLGIDNHLRYAATTMGRDKVYRLVQYFARFLGYYLAQREGYDKQTVQRLANLKSSLGLARKLMRIGKPIEHLQTLVKSFGIHDDVLRVLAVGRSASLGVYLFFDMLQWVGVYKFQDIRAISQKAARFWMIGLALNLNAGLYRARNNTLRLAVAQRAVRAQGGASAASDDTRNELRAARKYFAATKRQLLQDSLDILIPSTTLGYTGLSEGQVGLAGTITSVMGVQSQWNKVCTK</sequence>
<keyword evidence="1" id="KW-0962">Peroxisome biogenesis</keyword>
<dbReference type="InterPro" id="IPR008733">
    <property type="entry name" value="PEX11"/>
</dbReference>
<gene>
    <name evidence="5" type="ORF">THASP1DRAFT_16643</name>
</gene>
<reference evidence="6" key="1">
    <citation type="journal article" date="2018" name="Nat. Microbiol.">
        <title>Leveraging single-cell genomics to expand the fungal tree of life.</title>
        <authorList>
            <person name="Ahrendt S.R."/>
            <person name="Quandt C.A."/>
            <person name="Ciobanu D."/>
            <person name="Clum A."/>
            <person name="Salamov A."/>
            <person name="Andreopoulos B."/>
            <person name="Cheng J.F."/>
            <person name="Woyke T."/>
            <person name="Pelin A."/>
            <person name="Henrissat B."/>
            <person name="Reynolds N.K."/>
            <person name="Benny G.L."/>
            <person name="Smith M.E."/>
            <person name="James T.Y."/>
            <person name="Grigoriev I.V."/>
        </authorList>
    </citation>
    <scope>NUCLEOTIDE SEQUENCE [LARGE SCALE GENOMIC DNA]</scope>
    <source>
        <strain evidence="6">RSA 1356</strain>
    </source>
</reference>
<evidence type="ECO:0000313" key="6">
    <source>
        <dbReference type="Proteomes" id="UP000271241"/>
    </source>
</evidence>
<evidence type="ECO:0000313" key="5">
    <source>
        <dbReference type="EMBL" id="RKP07734.1"/>
    </source>
</evidence>
<keyword evidence="3" id="KW-0576">Peroxisome</keyword>
<evidence type="ECO:0000256" key="3">
    <source>
        <dbReference type="ARBA" id="ARBA00023140"/>
    </source>
</evidence>
<organism evidence="5 6">
    <name type="scientific">Thamnocephalis sphaerospora</name>
    <dbReference type="NCBI Taxonomy" id="78915"/>
    <lineage>
        <taxon>Eukaryota</taxon>
        <taxon>Fungi</taxon>
        <taxon>Fungi incertae sedis</taxon>
        <taxon>Zoopagomycota</taxon>
        <taxon>Zoopagomycotina</taxon>
        <taxon>Zoopagomycetes</taxon>
        <taxon>Zoopagales</taxon>
        <taxon>Sigmoideomycetaceae</taxon>
        <taxon>Thamnocephalis</taxon>
    </lineage>
</organism>
<name>A0A4P9XP13_9FUNG</name>
<dbReference type="GO" id="GO:0016559">
    <property type="term" value="P:peroxisome fission"/>
    <property type="evidence" value="ECO:0007669"/>
    <property type="project" value="InterPro"/>
</dbReference>
<dbReference type="Proteomes" id="UP000271241">
    <property type="component" value="Unassembled WGS sequence"/>
</dbReference>
<evidence type="ECO:0000256" key="2">
    <source>
        <dbReference type="ARBA" id="ARBA00023136"/>
    </source>
</evidence>
<proteinExistence type="predicted"/>
<dbReference type="PANTHER" id="PTHR12652">
    <property type="entry name" value="PEROXISOMAL BIOGENESIS FACTOR 11"/>
    <property type="match status" value="1"/>
</dbReference>
<comment type="subcellular location">
    <subcellularLocation>
        <location evidence="4">Peroxisome membrane</location>
    </subcellularLocation>
</comment>
<dbReference type="OrthoDB" id="411017at2759"/>